<proteinExistence type="predicted"/>
<dbReference type="GO" id="GO:0016020">
    <property type="term" value="C:membrane"/>
    <property type="evidence" value="ECO:0007669"/>
    <property type="project" value="TreeGrafter"/>
</dbReference>
<dbReference type="Gene3D" id="3.40.50.1820">
    <property type="entry name" value="alpha/beta hydrolase"/>
    <property type="match status" value="1"/>
</dbReference>
<comment type="caution">
    <text evidence="3">The sequence shown here is derived from an EMBL/GenBank/DDBJ whole genome shotgun (WGS) entry which is preliminary data.</text>
</comment>
<feature type="domain" description="AB hydrolase-1" evidence="2">
    <location>
        <begin position="20"/>
        <end position="223"/>
    </location>
</feature>
<evidence type="ECO:0000313" key="4">
    <source>
        <dbReference type="Proteomes" id="UP000320876"/>
    </source>
</evidence>
<accession>A0A542CUE4</accession>
<dbReference type="InterPro" id="IPR000073">
    <property type="entry name" value="AB_hydrolase_1"/>
</dbReference>
<keyword evidence="4" id="KW-1185">Reference proteome</keyword>
<evidence type="ECO:0000259" key="2">
    <source>
        <dbReference type="Pfam" id="PF12697"/>
    </source>
</evidence>
<feature type="compositionally biased region" description="Low complexity" evidence="1">
    <location>
        <begin position="272"/>
        <end position="285"/>
    </location>
</feature>
<evidence type="ECO:0000256" key="1">
    <source>
        <dbReference type="SAM" id="MobiDB-lite"/>
    </source>
</evidence>
<dbReference type="PANTHER" id="PTHR43798">
    <property type="entry name" value="MONOACYLGLYCEROL LIPASE"/>
    <property type="match status" value="1"/>
</dbReference>
<dbReference type="SUPFAM" id="SSF53474">
    <property type="entry name" value="alpha/beta-Hydrolases"/>
    <property type="match status" value="1"/>
</dbReference>
<gene>
    <name evidence="3" type="ORF">FB471_6603</name>
</gene>
<dbReference type="GO" id="GO:0003824">
    <property type="term" value="F:catalytic activity"/>
    <property type="evidence" value="ECO:0007669"/>
    <property type="project" value="UniProtKB-ARBA"/>
</dbReference>
<dbReference type="RefSeq" id="WP_246076835.1">
    <property type="nucleotide sequence ID" value="NZ_VFML01000002.1"/>
</dbReference>
<dbReference type="InterPro" id="IPR029058">
    <property type="entry name" value="AB_hydrolase_fold"/>
</dbReference>
<evidence type="ECO:0000313" key="3">
    <source>
        <dbReference type="EMBL" id="TQI94438.1"/>
    </source>
</evidence>
<dbReference type="EMBL" id="VFML01000002">
    <property type="protein sequence ID" value="TQI94438.1"/>
    <property type="molecule type" value="Genomic_DNA"/>
</dbReference>
<dbReference type="Proteomes" id="UP000320876">
    <property type="component" value="Unassembled WGS sequence"/>
</dbReference>
<sequence length="285" mass="30214">MDADARMYLRRGGRDTGPLLVLLHGLGATGEVWNDLTEGLPGRWPGGWLVPDLPGHGRSAPVPRYSFGRLAAEVAGALPTDRELVVLGHSLGGVLGLALASGWFGVPVAGVCALGVKIRWSEEELSSAAGLARKPNRIFPSRHEAAERALKVAGLTGLWQPDSPALEPSIERVGEGWRPTMDPAAFGVGAPDLPGLLAACRATTLLAAGEHDPMCPEEHLRALDTEFEALPVSATTPTSRPPWPSSPCWTACREWRPVPRETRGTGHAQQVASAAMADSSWASER</sequence>
<dbReference type="InterPro" id="IPR050266">
    <property type="entry name" value="AB_hydrolase_sf"/>
</dbReference>
<name>A0A542CUE4_AMYCI</name>
<dbReference type="PRINTS" id="PR00111">
    <property type="entry name" value="ABHYDROLASE"/>
</dbReference>
<dbReference type="PANTHER" id="PTHR43798:SF33">
    <property type="entry name" value="HYDROLASE, PUTATIVE (AFU_ORTHOLOGUE AFUA_2G14860)-RELATED"/>
    <property type="match status" value="1"/>
</dbReference>
<dbReference type="Pfam" id="PF12697">
    <property type="entry name" value="Abhydrolase_6"/>
    <property type="match status" value="1"/>
</dbReference>
<reference evidence="3 4" key="1">
    <citation type="submission" date="2019-06" db="EMBL/GenBank/DDBJ databases">
        <title>Sequencing the genomes of 1000 actinobacteria strains.</title>
        <authorList>
            <person name="Klenk H.-P."/>
        </authorList>
    </citation>
    <scope>NUCLEOTIDE SEQUENCE [LARGE SCALE GENOMIC DNA]</scope>
    <source>
        <strain evidence="3 4">DSM 45679</strain>
    </source>
</reference>
<dbReference type="AlphaFoldDB" id="A0A542CUE4"/>
<feature type="region of interest" description="Disordered" evidence="1">
    <location>
        <begin position="260"/>
        <end position="285"/>
    </location>
</feature>
<protein>
    <submittedName>
        <fullName evidence="3">Pimeloyl-ACP methyl ester carboxylesterase</fullName>
    </submittedName>
</protein>
<organism evidence="3 4">
    <name type="scientific">Amycolatopsis cihanbeyliensis</name>
    <dbReference type="NCBI Taxonomy" id="1128664"/>
    <lineage>
        <taxon>Bacteria</taxon>
        <taxon>Bacillati</taxon>
        <taxon>Actinomycetota</taxon>
        <taxon>Actinomycetes</taxon>
        <taxon>Pseudonocardiales</taxon>
        <taxon>Pseudonocardiaceae</taxon>
        <taxon>Amycolatopsis</taxon>
    </lineage>
</organism>